<proteinExistence type="predicted"/>
<evidence type="ECO:0008006" key="4">
    <source>
        <dbReference type="Google" id="ProtNLM"/>
    </source>
</evidence>
<evidence type="ECO:0000313" key="2">
    <source>
        <dbReference type="EMBL" id="QBZ87640.1"/>
    </source>
</evidence>
<dbReference type="Pfam" id="PF19619">
    <property type="entry name" value="DUF6124"/>
    <property type="match status" value="1"/>
</dbReference>
<evidence type="ECO:0000256" key="1">
    <source>
        <dbReference type="SAM" id="MobiDB-lite"/>
    </source>
</evidence>
<reference evidence="2 3" key="1">
    <citation type="journal article" date="2019" name="Front. Microbiol.">
        <title>In silico and Genetic Analyses of Cyclic Lipopeptide Synthetic Gene Clusters in Pseudomonas sp. 11K1.</title>
        <authorList>
            <person name="Zhao H."/>
            <person name="Liu Y.P."/>
            <person name="Zhang L.Q."/>
        </authorList>
    </citation>
    <scope>NUCLEOTIDE SEQUENCE [LARGE SCALE GENOMIC DNA]</scope>
    <source>
        <strain evidence="2 3">11K1</strain>
    </source>
</reference>
<name>A0A4P7PB30_9PSED</name>
<dbReference type="EMBL" id="CP035088">
    <property type="protein sequence ID" value="QBZ87640.1"/>
    <property type="molecule type" value="Genomic_DNA"/>
</dbReference>
<feature type="compositionally biased region" description="Basic and acidic residues" evidence="1">
    <location>
        <begin position="27"/>
        <end position="38"/>
    </location>
</feature>
<dbReference type="KEGG" id="pvk:EPZ47_02580"/>
<dbReference type="RefSeq" id="WP_135843401.1">
    <property type="nucleotide sequence ID" value="NZ_CP035088.1"/>
</dbReference>
<evidence type="ECO:0000313" key="3">
    <source>
        <dbReference type="Proteomes" id="UP000296468"/>
    </source>
</evidence>
<dbReference type="AlphaFoldDB" id="A0A4P7PB30"/>
<dbReference type="OrthoDB" id="7009681at2"/>
<dbReference type="Proteomes" id="UP000296468">
    <property type="component" value="Chromosome"/>
</dbReference>
<protein>
    <recommendedName>
        <fullName evidence="4">DUF3077 domain-containing protein</fullName>
    </recommendedName>
</protein>
<gene>
    <name evidence="2" type="ORF">EPZ47_02580</name>
</gene>
<accession>A0A4P7PB30</accession>
<feature type="region of interest" description="Disordered" evidence="1">
    <location>
        <begin position="1"/>
        <end position="55"/>
    </location>
</feature>
<organism evidence="2 3">
    <name type="scientific">Pseudomonas viciae</name>
    <dbReference type="NCBI Taxonomy" id="2505979"/>
    <lineage>
        <taxon>Bacteria</taxon>
        <taxon>Pseudomonadati</taxon>
        <taxon>Pseudomonadota</taxon>
        <taxon>Gammaproteobacteria</taxon>
        <taxon>Pseudomonadales</taxon>
        <taxon>Pseudomonadaceae</taxon>
        <taxon>Pseudomonas</taxon>
    </lineage>
</organism>
<sequence length="118" mass="12861">MSESNSGPTKKDSISPEASQIPPMLDEAAKRAIDHYLDPKPQPKKKQPSSQLFSVAESADTETLLANLSETLASANAMLGDLTFDLEGLRRHFALGVQQMIELSELLANRALDIVDPR</sequence>